<dbReference type="Gramene" id="MELO3C004696.2.1">
    <property type="protein sequence ID" value="MELO3C004696.2.1"/>
    <property type="gene ID" value="MELO3C004696.2"/>
</dbReference>
<reference evidence="2" key="1">
    <citation type="submission" date="2023-03" db="UniProtKB">
        <authorList>
            <consortium name="EnsemblPlants"/>
        </authorList>
    </citation>
    <scope>IDENTIFICATION</scope>
</reference>
<evidence type="ECO:0000313" key="2">
    <source>
        <dbReference type="EnsemblPlants" id="MELO3C004696.2.1"/>
    </source>
</evidence>
<evidence type="ECO:0000256" key="1">
    <source>
        <dbReference type="SAM" id="Phobius"/>
    </source>
</evidence>
<dbReference type="EnsemblPlants" id="MELO3C004696.2.1">
    <property type="protein sequence ID" value="MELO3C004696.2.1"/>
    <property type="gene ID" value="MELO3C004696.2"/>
</dbReference>
<dbReference type="SUPFAM" id="SSF56112">
    <property type="entry name" value="Protein kinase-like (PK-like)"/>
    <property type="match status" value="1"/>
</dbReference>
<organism evidence="2">
    <name type="scientific">Cucumis melo</name>
    <name type="common">Muskmelon</name>
    <dbReference type="NCBI Taxonomy" id="3656"/>
    <lineage>
        <taxon>Eukaryota</taxon>
        <taxon>Viridiplantae</taxon>
        <taxon>Streptophyta</taxon>
        <taxon>Embryophyta</taxon>
        <taxon>Tracheophyta</taxon>
        <taxon>Spermatophyta</taxon>
        <taxon>Magnoliopsida</taxon>
        <taxon>eudicotyledons</taxon>
        <taxon>Gunneridae</taxon>
        <taxon>Pentapetalae</taxon>
        <taxon>rosids</taxon>
        <taxon>fabids</taxon>
        <taxon>Cucurbitales</taxon>
        <taxon>Cucurbitaceae</taxon>
        <taxon>Benincaseae</taxon>
        <taxon>Cucumis</taxon>
    </lineage>
</organism>
<keyword evidence="1" id="KW-1133">Transmembrane helix</keyword>
<protein>
    <recommendedName>
        <fullName evidence="3">Protein kinase domain-containing protein</fullName>
    </recommendedName>
</protein>
<sequence>GEDASDFFFLISNPPIQSPQWEEDVVTYLVAAPYLVIFSSFVSIFPLQSTHDKSPDATIAVGTMGYEAPEYLLIGRATKKTDMFSFGVIVLEKSLAQTTD</sequence>
<dbReference type="Gene3D" id="1.10.510.10">
    <property type="entry name" value="Transferase(Phosphotransferase) domain 1"/>
    <property type="match status" value="1"/>
</dbReference>
<keyword evidence="1" id="KW-0472">Membrane</keyword>
<keyword evidence="1" id="KW-0812">Transmembrane</keyword>
<name>A0A9I9CJX8_CUCME</name>
<dbReference type="AlphaFoldDB" id="A0A9I9CJX8"/>
<dbReference type="InterPro" id="IPR011009">
    <property type="entry name" value="Kinase-like_dom_sf"/>
</dbReference>
<proteinExistence type="predicted"/>
<feature type="transmembrane region" description="Helical" evidence="1">
    <location>
        <begin position="25"/>
        <end position="45"/>
    </location>
</feature>
<accession>A0A9I9CJX8</accession>
<evidence type="ECO:0008006" key="3">
    <source>
        <dbReference type="Google" id="ProtNLM"/>
    </source>
</evidence>